<name>A0A8K0SAS7_9HYPO</name>
<dbReference type="EMBL" id="JAGPXF010000001">
    <property type="protein sequence ID" value="KAH7262914.1"/>
    <property type="molecule type" value="Genomic_DNA"/>
</dbReference>
<comment type="caution">
    <text evidence="2">The sequence shown here is derived from an EMBL/GenBank/DDBJ whole genome shotgun (WGS) entry which is preliminary data.</text>
</comment>
<dbReference type="GO" id="GO:0003676">
    <property type="term" value="F:nucleic acid binding"/>
    <property type="evidence" value="ECO:0007669"/>
    <property type="project" value="InterPro"/>
</dbReference>
<dbReference type="OrthoDB" id="5099850at2759"/>
<feature type="compositionally biased region" description="Polar residues" evidence="1">
    <location>
        <begin position="1"/>
        <end position="17"/>
    </location>
</feature>
<feature type="compositionally biased region" description="Basic and acidic residues" evidence="1">
    <location>
        <begin position="58"/>
        <end position="70"/>
    </location>
</feature>
<evidence type="ECO:0000256" key="1">
    <source>
        <dbReference type="SAM" id="MobiDB-lite"/>
    </source>
</evidence>
<evidence type="ECO:0000313" key="2">
    <source>
        <dbReference type="EMBL" id="KAH7262914.1"/>
    </source>
</evidence>
<sequence length="401" mass="44596">MASNSGKKSVGTQTLFSFGNDPARGGNASGNNVSQQQPQQQQQQQQQQQPQQQQQNGPEDHPMVGHAEASRQRTFQAAFSFNRGRGQSQGQSRGQVGNTYNRGPWRGGQNYGRGQSENRGGRGNAGPGLGNFAATRDNRGGYGQNNNSKEITLAGYGPKHMAQAAQFIQNHLGANQIIFQIKAVPDNLRQIARNRQLQQSTKYTDRKYPLKKGPKENPRVEHVGDDESVRCVLCGSTSHAMGFCLSLRDGELGGCSLCHDLGHLVDQCQTFLAMSLTNKVRILVDDRTNMPPLTTSIPWWNYLHQWLEDDVSKNAGPPSGFPWSVDFTRMVSERAFVKDLQEEFDKDHNKLSILPVDADTSTFQSIYRKYWSSEQKSFPERIREMTGEVAPNDSVVDFFGG</sequence>
<feature type="compositionally biased region" description="Low complexity" evidence="1">
    <location>
        <begin position="35"/>
        <end position="55"/>
    </location>
</feature>
<feature type="region of interest" description="Disordered" evidence="1">
    <location>
        <begin position="82"/>
        <end position="146"/>
    </location>
</feature>
<reference evidence="2" key="1">
    <citation type="journal article" date="2021" name="Nat. Commun.">
        <title>Genetic determinants of endophytism in the Arabidopsis root mycobiome.</title>
        <authorList>
            <person name="Mesny F."/>
            <person name="Miyauchi S."/>
            <person name="Thiergart T."/>
            <person name="Pickel B."/>
            <person name="Atanasova L."/>
            <person name="Karlsson M."/>
            <person name="Huettel B."/>
            <person name="Barry K.W."/>
            <person name="Haridas S."/>
            <person name="Chen C."/>
            <person name="Bauer D."/>
            <person name="Andreopoulos W."/>
            <person name="Pangilinan J."/>
            <person name="LaButti K."/>
            <person name="Riley R."/>
            <person name="Lipzen A."/>
            <person name="Clum A."/>
            <person name="Drula E."/>
            <person name="Henrissat B."/>
            <person name="Kohler A."/>
            <person name="Grigoriev I.V."/>
            <person name="Martin F.M."/>
            <person name="Hacquard S."/>
        </authorList>
    </citation>
    <scope>NUCLEOTIDE SEQUENCE</scope>
    <source>
        <strain evidence="2">MPI-SDFR-AT-0068</strain>
    </source>
</reference>
<dbReference type="Proteomes" id="UP000813427">
    <property type="component" value="Unassembled WGS sequence"/>
</dbReference>
<feature type="region of interest" description="Disordered" evidence="1">
    <location>
        <begin position="1"/>
        <end position="70"/>
    </location>
</feature>
<proteinExistence type="predicted"/>
<feature type="compositionally biased region" description="Low complexity" evidence="1">
    <location>
        <begin position="83"/>
        <end position="95"/>
    </location>
</feature>
<dbReference type="SUPFAM" id="SSF57756">
    <property type="entry name" value="Retrovirus zinc finger-like domains"/>
    <property type="match status" value="1"/>
</dbReference>
<dbReference type="InterPro" id="IPR036875">
    <property type="entry name" value="Znf_CCHC_sf"/>
</dbReference>
<accession>A0A8K0SAS7</accession>
<evidence type="ECO:0000313" key="3">
    <source>
        <dbReference type="Proteomes" id="UP000813427"/>
    </source>
</evidence>
<keyword evidence="3" id="KW-1185">Reference proteome</keyword>
<dbReference type="AlphaFoldDB" id="A0A8K0SAS7"/>
<dbReference type="GO" id="GO:0008270">
    <property type="term" value="F:zinc ion binding"/>
    <property type="evidence" value="ECO:0007669"/>
    <property type="project" value="InterPro"/>
</dbReference>
<gene>
    <name evidence="2" type="ORF">BKA59DRAFT_449131</name>
</gene>
<organism evidence="2 3">
    <name type="scientific">Fusarium tricinctum</name>
    <dbReference type="NCBI Taxonomy" id="61284"/>
    <lineage>
        <taxon>Eukaryota</taxon>
        <taxon>Fungi</taxon>
        <taxon>Dikarya</taxon>
        <taxon>Ascomycota</taxon>
        <taxon>Pezizomycotina</taxon>
        <taxon>Sordariomycetes</taxon>
        <taxon>Hypocreomycetidae</taxon>
        <taxon>Hypocreales</taxon>
        <taxon>Nectriaceae</taxon>
        <taxon>Fusarium</taxon>
        <taxon>Fusarium tricinctum species complex</taxon>
    </lineage>
</organism>
<protein>
    <submittedName>
        <fullName evidence="2">Uncharacterized protein</fullName>
    </submittedName>
</protein>